<dbReference type="AlphaFoldDB" id="A0A9W6WWH7"/>
<name>A0A9W6WWH7_9STRA</name>
<comment type="caution">
    <text evidence="1">The sequence shown here is derived from an EMBL/GenBank/DDBJ whole genome shotgun (WGS) entry which is preliminary data.</text>
</comment>
<sequence>MVACSAELPVVVYNVSHHGTVVAVASDTLALVGVGLTDRPSGQMSVGEFFWAFAVCFHPSEWKYNRSTKDEDRSVLSPWSLKETFIEEVGVYLGFSLL</sequence>
<organism evidence="1 2">
    <name type="scientific">Phytophthora lilii</name>
    <dbReference type="NCBI Taxonomy" id="2077276"/>
    <lineage>
        <taxon>Eukaryota</taxon>
        <taxon>Sar</taxon>
        <taxon>Stramenopiles</taxon>
        <taxon>Oomycota</taxon>
        <taxon>Peronosporomycetes</taxon>
        <taxon>Peronosporales</taxon>
        <taxon>Peronosporaceae</taxon>
        <taxon>Phytophthora</taxon>
    </lineage>
</organism>
<accession>A0A9W6WWH7</accession>
<reference evidence="1" key="1">
    <citation type="submission" date="2023-04" db="EMBL/GenBank/DDBJ databases">
        <title>Phytophthora lilii NBRC 32176.</title>
        <authorList>
            <person name="Ichikawa N."/>
            <person name="Sato H."/>
            <person name="Tonouchi N."/>
        </authorList>
    </citation>
    <scope>NUCLEOTIDE SEQUENCE</scope>
    <source>
        <strain evidence="1">NBRC 32176</strain>
    </source>
</reference>
<evidence type="ECO:0000313" key="1">
    <source>
        <dbReference type="EMBL" id="GMF20154.1"/>
    </source>
</evidence>
<keyword evidence="2" id="KW-1185">Reference proteome</keyword>
<dbReference type="EMBL" id="BSXW01000366">
    <property type="protein sequence ID" value="GMF20154.1"/>
    <property type="molecule type" value="Genomic_DNA"/>
</dbReference>
<protein>
    <submittedName>
        <fullName evidence="1">Unnamed protein product</fullName>
    </submittedName>
</protein>
<dbReference type="OrthoDB" id="26719at2759"/>
<dbReference type="Proteomes" id="UP001165083">
    <property type="component" value="Unassembled WGS sequence"/>
</dbReference>
<proteinExistence type="predicted"/>
<evidence type="ECO:0000313" key="2">
    <source>
        <dbReference type="Proteomes" id="UP001165083"/>
    </source>
</evidence>
<gene>
    <name evidence="1" type="ORF">Plil01_000779900</name>
</gene>